<gene>
    <name evidence="1" type="primary">ytxJ</name>
    <name evidence="1" type="ORF">E1163_06015</name>
</gene>
<accession>A0ABW9RMB3</accession>
<protein>
    <submittedName>
        <fullName evidence="1">Bacillithiol system redox-active protein YtxJ</fullName>
    </submittedName>
</protein>
<dbReference type="NCBIfam" id="TIGR04019">
    <property type="entry name" value="B_thiol_YtxJ"/>
    <property type="match status" value="1"/>
</dbReference>
<dbReference type="Pfam" id="PF11009">
    <property type="entry name" value="BrxC"/>
    <property type="match status" value="1"/>
</dbReference>
<evidence type="ECO:0000313" key="2">
    <source>
        <dbReference type="Proteomes" id="UP000798808"/>
    </source>
</evidence>
<sequence>MNWIRLNSSEDLERIKEESRENLVMIFKHSTRCSISDMALNRLERSWSDQEMVNIKPYYLDLIQNRNVSNEVAEVFNVRHESPQVLIIKDGEAVYNDSHMGINYSTIKDFAKN</sequence>
<dbReference type="EMBL" id="SMLW01000422">
    <property type="protein sequence ID" value="MTI24498.1"/>
    <property type="molecule type" value="Genomic_DNA"/>
</dbReference>
<proteinExistence type="predicted"/>
<dbReference type="Proteomes" id="UP000798808">
    <property type="component" value="Unassembled WGS sequence"/>
</dbReference>
<organism evidence="1 2">
    <name type="scientific">Fulvivirga kasyanovii</name>
    <dbReference type="NCBI Taxonomy" id="396812"/>
    <lineage>
        <taxon>Bacteria</taxon>
        <taxon>Pseudomonadati</taxon>
        <taxon>Bacteroidota</taxon>
        <taxon>Cytophagia</taxon>
        <taxon>Cytophagales</taxon>
        <taxon>Fulvivirgaceae</taxon>
        <taxon>Fulvivirga</taxon>
    </lineage>
</organism>
<dbReference type="RefSeq" id="WP_155170541.1">
    <property type="nucleotide sequence ID" value="NZ_BAAAFL010000010.1"/>
</dbReference>
<name>A0ABW9RMB3_9BACT</name>
<evidence type="ECO:0000313" key="1">
    <source>
        <dbReference type="EMBL" id="MTI24498.1"/>
    </source>
</evidence>
<reference evidence="1 2" key="1">
    <citation type="submission" date="2019-02" db="EMBL/GenBank/DDBJ databases">
        <authorList>
            <person name="Goldberg S.R."/>
            <person name="Haltli B.A."/>
            <person name="Correa H."/>
            <person name="Russell K.G."/>
        </authorList>
    </citation>
    <scope>NUCLEOTIDE SEQUENCE [LARGE SCALE GENOMIC DNA]</scope>
    <source>
        <strain evidence="1 2">JCM 16186</strain>
    </source>
</reference>
<dbReference type="InterPro" id="IPR022551">
    <property type="entry name" value="BrxC"/>
</dbReference>
<comment type="caution">
    <text evidence="1">The sequence shown here is derived from an EMBL/GenBank/DDBJ whole genome shotgun (WGS) entry which is preliminary data.</text>
</comment>
<keyword evidence="2" id="KW-1185">Reference proteome</keyword>
<dbReference type="SUPFAM" id="SSF52833">
    <property type="entry name" value="Thioredoxin-like"/>
    <property type="match status" value="1"/>
</dbReference>
<dbReference type="Gene3D" id="3.40.30.10">
    <property type="entry name" value="Glutaredoxin"/>
    <property type="match status" value="1"/>
</dbReference>
<dbReference type="InterPro" id="IPR036249">
    <property type="entry name" value="Thioredoxin-like_sf"/>
</dbReference>